<comment type="caution">
    <text evidence="2">The sequence shown here is derived from an EMBL/GenBank/DDBJ whole genome shotgun (WGS) entry which is preliminary data.</text>
</comment>
<proteinExistence type="predicted"/>
<evidence type="ECO:0000313" key="3">
    <source>
        <dbReference type="Proteomes" id="UP000580856"/>
    </source>
</evidence>
<feature type="domain" description="DUF5675" evidence="1">
    <location>
        <begin position="11"/>
        <end position="124"/>
    </location>
</feature>
<dbReference type="EMBL" id="JAATJA010000002">
    <property type="protein sequence ID" value="NJB68517.1"/>
    <property type="molecule type" value="Genomic_DNA"/>
</dbReference>
<organism evidence="2 3">
    <name type="scientific">Desulfobaculum xiamenense</name>
    <dbReference type="NCBI Taxonomy" id="995050"/>
    <lineage>
        <taxon>Bacteria</taxon>
        <taxon>Pseudomonadati</taxon>
        <taxon>Thermodesulfobacteriota</taxon>
        <taxon>Desulfovibrionia</taxon>
        <taxon>Desulfovibrionales</taxon>
        <taxon>Desulfovibrionaceae</taxon>
        <taxon>Desulfobaculum</taxon>
    </lineage>
</organism>
<gene>
    <name evidence="2" type="ORF">GGQ74_002190</name>
</gene>
<evidence type="ECO:0000313" key="2">
    <source>
        <dbReference type="EMBL" id="NJB68517.1"/>
    </source>
</evidence>
<dbReference type="Proteomes" id="UP000580856">
    <property type="component" value="Unassembled WGS sequence"/>
</dbReference>
<dbReference type="InterPro" id="IPR043732">
    <property type="entry name" value="DUF5675"/>
</dbReference>
<reference evidence="2 3" key="1">
    <citation type="submission" date="2020-03" db="EMBL/GenBank/DDBJ databases">
        <title>Genomic Encyclopedia of Type Strains, Phase IV (KMG-IV): sequencing the most valuable type-strain genomes for metagenomic binning, comparative biology and taxonomic classification.</title>
        <authorList>
            <person name="Goeker M."/>
        </authorList>
    </citation>
    <scope>NUCLEOTIDE SEQUENCE [LARGE SCALE GENOMIC DNA]</scope>
    <source>
        <strain evidence="2 3">DSM 24233</strain>
    </source>
</reference>
<dbReference type="RefSeq" id="WP_209280157.1">
    <property type="nucleotide sequence ID" value="NZ_JAATJA010000002.1"/>
</dbReference>
<dbReference type="Pfam" id="PF18925">
    <property type="entry name" value="DUF5675"/>
    <property type="match status" value="1"/>
</dbReference>
<keyword evidence="3" id="KW-1185">Reference proteome</keyword>
<accession>A0A846QMV4</accession>
<evidence type="ECO:0000259" key="1">
    <source>
        <dbReference type="Pfam" id="PF18925"/>
    </source>
</evidence>
<sequence length="154" mass="16378">MMLSEGPTLRLERLEDGVAGTFGVLVMDGRVCGVTLEPPDRGNRRDVSCIPVGRYACRGRVSARFGETFEVLDVPGRSDILFHAGNTLADTHGCILLGERMGVVGGVRGIIGSRRSVAAFRHMLTGVIAFTLDVAALPGSLGAHMLNNNEQGRS</sequence>
<protein>
    <recommendedName>
        <fullName evidence="1">DUF5675 domain-containing protein</fullName>
    </recommendedName>
</protein>
<name>A0A846QMV4_9BACT</name>
<dbReference type="AlphaFoldDB" id="A0A846QMV4"/>